<name>A0A0K2U979_LEPSM</name>
<feature type="non-terminal residue" evidence="1">
    <location>
        <position position="1"/>
    </location>
</feature>
<dbReference type="AlphaFoldDB" id="A0A0K2U979"/>
<evidence type="ECO:0000313" key="1">
    <source>
        <dbReference type="EMBL" id="CDW34784.1"/>
    </source>
</evidence>
<dbReference type="EMBL" id="HACA01017423">
    <property type="protein sequence ID" value="CDW34784.1"/>
    <property type="molecule type" value="Transcribed_RNA"/>
</dbReference>
<organism evidence="1">
    <name type="scientific">Lepeophtheirus salmonis</name>
    <name type="common">Salmon louse</name>
    <name type="synonym">Caligus salmonis</name>
    <dbReference type="NCBI Taxonomy" id="72036"/>
    <lineage>
        <taxon>Eukaryota</taxon>
        <taxon>Metazoa</taxon>
        <taxon>Ecdysozoa</taxon>
        <taxon>Arthropoda</taxon>
        <taxon>Crustacea</taxon>
        <taxon>Multicrustacea</taxon>
        <taxon>Hexanauplia</taxon>
        <taxon>Copepoda</taxon>
        <taxon>Siphonostomatoida</taxon>
        <taxon>Caligidae</taxon>
        <taxon>Lepeophtheirus</taxon>
    </lineage>
</organism>
<proteinExistence type="predicted"/>
<sequence>YFYKYKTLSKTRRDFPLVTGTINTPRVCFDHLSLSLFSLVIDKERPQELATTSLLTQVLKSESLVVLLCSDSISCTYDRINNK</sequence>
<accession>A0A0K2U979</accession>
<protein>
    <submittedName>
        <fullName evidence="1">Uncharacterized protein</fullName>
    </submittedName>
</protein>
<reference evidence="1" key="1">
    <citation type="submission" date="2014-05" db="EMBL/GenBank/DDBJ databases">
        <authorList>
            <person name="Chronopoulou M."/>
        </authorList>
    </citation>
    <scope>NUCLEOTIDE SEQUENCE</scope>
    <source>
        <tissue evidence="1">Whole organism</tissue>
    </source>
</reference>